<dbReference type="OrthoDB" id="7947997at2"/>
<sequence>MPAVRSSNRFNVRRIRDCARDGMLIVMRCNGCRREVNYWASDLAEVIEDPFHAAHVPPWGCARCGTEEYMVMRWRIPAASELAQGVTVRRPVRKITKWIWKDEQI</sequence>
<name>A0A2T7URH3_9RHOB</name>
<proteinExistence type="predicted"/>
<comment type="caution">
    <text evidence="1">The sequence shown here is derived from an EMBL/GenBank/DDBJ whole genome shotgun (WGS) entry which is preliminary data.</text>
</comment>
<gene>
    <name evidence="1" type="ORF">DDE23_13530</name>
</gene>
<evidence type="ECO:0000313" key="2">
    <source>
        <dbReference type="Proteomes" id="UP000244810"/>
    </source>
</evidence>
<accession>A0A2T7URH3</accession>
<evidence type="ECO:0000313" key="1">
    <source>
        <dbReference type="EMBL" id="PVE47254.1"/>
    </source>
</evidence>
<dbReference type="AlphaFoldDB" id="A0A2T7URH3"/>
<dbReference type="Proteomes" id="UP000244810">
    <property type="component" value="Unassembled WGS sequence"/>
</dbReference>
<protein>
    <submittedName>
        <fullName evidence="1">Uncharacterized protein</fullName>
    </submittedName>
</protein>
<keyword evidence="2" id="KW-1185">Reference proteome</keyword>
<dbReference type="EMBL" id="QDDR01000006">
    <property type="protein sequence ID" value="PVE47254.1"/>
    <property type="molecule type" value="Genomic_DNA"/>
</dbReference>
<dbReference type="RefSeq" id="WP_107752565.1">
    <property type="nucleotide sequence ID" value="NZ_QDDR01000006.1"/>
</dbReference>
<reference evidence="1 2" key="1">
    <citation type="journal article" date="2011" name="Syst. Appl. Microbiol.">
        <title>Defluviimonas denitrificans gen. nov., sp. nov., and Pararhodobacter aggregans gen. nov., sp. nov., non-phototrophic Rhodobacteraceae from the biofilter of a marine aquaculture.</title>
        <authorList>
            <person name="Foesel B.U."/>
            <person name="Drake H.L."/>
            <person name="Schramm A."/>
        </authorList>
    </citation>
    <scope>NUCLEOTIDE SEQUENCE [LARGE SCALE GENOMIC DNA]</scope>
    <source>
        <strain evidence="1 2">D1-19</strain>
    </source>
</reference>
<organism evidence="1 2">
    <name type="scientific">Pararhodobacter aggregans</name>
    <dbReference type="NCBI Taxonomy" id="404875"/>
    <lineage>
        <taxon>Bacteria</taxon>
        <taxon>Pseudomonadati</taxon>
        <taxon>Pseudomonadota</taxon>
        <taxon>Alphaproteobacteria</taxon>
        <taxon>Rhodobacterales</taxon>
        <taxon>Paracoccaceae</taxon>
        <taxon>Pararhodobacter</taxon>
    </lineage>
</organism>